<feature type="domain" description="Calponin-homology (CH)" evidence="3">
    <location>
        <begin position="107"/>
        <end position="213"/>
    </location>
</feature>
<dbReference type="InterPro" id="IPR000593">
    <property type="entry name" value="RasGAP_C"/>
</dbReference>
<evidence type="ECO:0000313" key="4">
    <source>
        <dbReference type="EMBL" id="AOW01216.1"/>
    </source>
</evidence>
<dbReference type="GO" id="GO:0005938">
    <property type="term" value="C:cell cortex"/>
    <property type="evidence" value="ECO:0007669"/>
    <property type="project" value="TreeGrafter"/>
</dbReference>
<feature type="compositionally biased region" description="Basic and acidic residues" evidence="1">
    <location>
        <begin position="1220"/>
        <end position="1229"/>
    </location>
</feature>
<organism evidence="4 5">
    <name type="scientific">Yarrowia lipolytica</name>
    <name type="common">Candida lipolytica</name>
    <dbReference type="NCBI Taxonomy" id="4952"/>
    <lineage>
        <taxon>Eukaryota</taxon>
        <taxon>Fungi</taxon>
        <taxon>Dikarya</taxon>
        <taxon>Ascomycota</taxon>
        <taxon>Saccharomycotina</taxon>
        <taxon>Dipodascomycetes</taxon>
        <taxon>Dipodascales</taxon>
        <taxon>Dipodascales incertae sedis</taxon>
        <taxon>Yarrowia</taxon>
    </lineage>
</organism>
<dbReference type="KEGG" id="yli:2907488"/>
<dbReference type="GO" id="GO:0005096">
    <property type="term" value="F:GTPase activator activity"/>
    <property type="evidence" value="ECO:0007669"/>
    <property type="project" value="TreeGrafter"/>
</dbReference>
<dbReference type="SUPFAM" id="SSF143885">
    <property type="entry name" value="RGC domain-like"/>
    <property type="match status" value="1"/>
</dbReference>
<sequence length="1480" mass="167883">MVKKGVASRYLETLGGAEAPPQPLRPRSNARINSGTLRNQKILKSSSTSHFRNLANNDIENLRLPGVTVDQEDVIGLQGRVRLMKLEDEKHNWMDMQRKNLAAYEYLCYVGACKEWIEEVTQMTLPPVVQLEDYLRNGIALAKVTQAVAPHLVKRIYEGPGLQFRHSENINYFFALVSELGMPDLFTFELTDLYEKKNIPRVIYTIHAIAYALYVEGVAPPMSNLVGKLEFSDEELARTQRGLDNLGVRMPNFSSMNKELGMEEQTPEPEHVEPEESEEEIMVRELCEANDNIEELQSLCFGYLARREFNDTKRQLKEAEQSIIALQSLIRALGPRQTFVVQQGAVSRSSSDVTKVQALLRGYLSRKQFQKTLDRLSFAESQIVTLQSVARGNKVRAGVVRQTSSRDLGDVTTLQSIIRGSVVRRAILKTKAELGNCCDAISELQAISRGNSVREELDNIARALQSESHAITTLQSVIRGSQVRSSTISTSNHMLDMSSGVIELQSLIRGWMVRQEVGAKRAALRAISEDVCELQCAARGGLVRNVINEKMAVLNGQHGAVLTLQSAVRAGIVRNQLARFHERLDRASSSVTKLQTVIWGVLARFDYSLMIEEFLDEEPSIIMLQAACRAALVRTKHNDRMAHFHRNMDKVIKIQSYLRARTQGDAYKSLVSSPDPPLSTVKKFVHLLNDSDFDFEEEVTLEKQRKQVSDEVHKNEQLEQFIQNLDVKIALLVKNKITLDELIRTRNKGVAVPQIDNGDVFNLKALNKTSRHRLELYQGFFYLLQTRPTYLTRLFGRISSTPEKDMKNVETLTMNIFAHAQRRREEFFLLKLISRSAAAHISTLDASKNMVRDKHMWQRLFAALNRGAAPKKLLKSLLGPHVSTVVDQHMLDLESDPIAIYRSLINQEELASGRTSARDPNLPVDEAIQDPETRQTFIANLQRLRELTSEFLHTIESSVLQLPYHVRYVARECYRSVQKTFPHESEDRHLAVIGVVLVSLFVIPPIVAPDDYGVCESAIGPAQRRNLGEVAKMLAQIASLRLFSRENVYLQPLNDYIKQTQPRVRAMLKLVVDVCDPEQYYETSTTDDVTATKRPTLFLRTNDIFVIHNLICREIETVAPDAKDPLREVVTDMGALPSSATEVLNMARFTEVKLDLNPIFAKGDDSESAYNTMLVETKRYLLYVIRVQTGASLLDILLAPVNQSHEDKYRAILTEEAIERRKRESEEQMTKSTSSSQSSRSLHRLCNSPSEHQFSQMTYRDLKLLSLEKVIELETLGKISRANNYQEIVNSIAQDIKTKKNRRLARHAELDSIALTLQGLSEKEAYLQLQLKNYNDYIEQAMATLQTKKGKRKGLVLPFTKQYFHQRELQKSGKVPKFGSFVYSAQALMQKGILVELNGYQDKAQDKVMFTFSSDEVGVFTVEAAYGGIALPGATTTLTLDDLLSQQYNNQQLVNLFDDMVKMNTNLLLHFIFRKFYRDN</sequence>
<feature type="domain" description="Ras-GAP" evidence="2">
    <location>
        <begin position="824"/>
        <end position="1039"/>
    </location>
</feature>
<dbReference type="VEuPathDB" id="FungiDB:YALI0_B04488g"/>
<dbReference type="SUPFAM" id="SSF48350">
    <property type="entry name" value="GTPase activation domain, GAP"/>
    <property type="match status" value="1"/>
</dbReference>
<feature type="region of interest" description="Disordered" evidence="1">
    <location>
        <begin position="1220"/>
        <end position="1249"/>
    </location>
</feature>
<name>A0A1D8N6F7_YARLL</name>
<proteinExistence type="predicted"/>
<dbReference type="Proteomes" id="UP000182444">
    <property type="component" value="Chromosome 1B"/>
</dbReference>
<dbReference type="Pfam" id="PF03836">
    <property type="entry name" value="RasGAP_C"/>
    <property type="match status" value="1"/>
</dbReference>
<dbReference type="Gene3D" id="1.10.418.10">
    <property type="entry name" value="Calponin-like domain"/>
    <property type="match status" value="1"/>
</dbReference>
<dbReference type="SMART" id="SM00015">
    <property type="entry name" value="IQ"/>
    <property type="match status" value="8"/>
</dbReference>
<dbReference type="PROSITE" id="PS50018">
    <property type="entry name" value="RAS_GTPASE_ACTIV_2"/>
    <property type="match status" value="1"/>
</dbReference>
<dbReference type="eggNOG" id="KOG2128">
    <property type="taxonomic scope" value="Eukaryota"/>
</dbReference>
<dbReference type="SMART" id="SM00323">
    <property type="entry name" value="RasGAP"/>
    <property type="match status" value="1"/>
</dbReference>
<feature type="compositionally biased region" description="Low complexity" evidence="1">
    <location>
        <begin position="1230"/>
        <end position="1240"/>
    </location>
</feature>
<dbReference type="GO" id="GO:0007010">
    <property type="term" value="P:cytoskeleton organization"/>
    <property type="evidence" value="ECO:0007669"/>
    <property type="project" value="UniProtKB-ARBA"/>
</dbReference>
<evidence type="ECO:0000313" key="5">
    <source>
        <dbReference type="Proteomes" id="UP000182444"/>
    </source>
</evidence>
<dbReference type="Pfam" id="PF00612">
    <property type="entry name" value="IQ"/>
    <property type="match status" value="1"/>
</dbReference>
<dbReference type="PANTHER" id="PTHR14149:SF14">
    <property type="entry name" value="CALPONIN-HOMOLOGY (CH) DOMAIN-CONTAINING PROTEIN"/>
    <property type="match status" value="1"/>
</dbReference>
<dbReference type="SMART" id="SM00033">
    <property type="entry name" value="CH"/>
    <property type="match status" value="1"/>
</dbReference>
<dbReference type="GeneID" id="2907488"/>
<dbReference type="Pfam" id="PF00307">
    <property type="entry name" value="CH"/>
    <property type="match status" value="1"/>
</dbReference>
<dbReference type="Pfam" id="PF00616">
    <property type="entry name" value="RasGAP"/>
    <property type="match status" value="1"/>
</dbReference>
<reference evidence="4 5" key="1">
    <citation type="journal article" date="2016" name="PLoS ONE">
        <title>Sequence Assembly of Yarrowia lipolytica Strain W29/CLIB89 Shows Transposable Element Diversity.</title>
        <authorList>
            <person name="Magnan C."/>
            <person name="Yu J."/>
            <person name="Chang I."/>
            <person name="Jahn E."/>
            <person name="Kanomata Y."/>
            <person name="Wu J."/>
            <person name="Zeller M."/>
            <person name="Oakes M."/>
            <person name="Baldi P."/>
            <person name="Sandmeyer S."/>
        </authorList>
    </citation>
    <scope>NUCLEOTIDE SEQUENCE [LARGE SCALE GENOMIC DNA]</scope>
    <source>
        <strain evidence="5">CLIB89(W29)</strain>
    </source>
</reference>
<dbReference type="Gene3D" id="1.10.506.10">
    <property type="entry name" value="GTPase Activation - p120gap, domain 1"/>
    <property type="match status" value="1"/>
</dbReference>
<dbReference type="VEuPathDB" id="FungiDB:YALI1_B06028g"/>
<dbReference type="EMBL" id="CP017554">
    <property type="protein sequence ID" value="AOW01216.1"/>
    <property type="molecule type" value="Genomic_DNA"/>
</dbReference>
<dbReference type="PROSITE" id="PS50021">
    <property type="entry name" value="CH"/>
    <property type="match status" value="1"/>
</dbReference>
<evidence type="ECO:0000259" key="2">
    <source>
        <dbReference type="PROSITE" id="PS50018"/>
    </source>
</evidence>
<dbReference type="OMA" id="KGVLVHW"/>
<dbReference type="InterPro" id="IPR001715">
    <property type="entry name" value="CH_dom"/>
</dbReference>
<dbReference type="Gene3D" id="1.20.5.190">
    <property type="match status" value="1"/>
</dbReference>
<dbReference type="SUPFAM" id="SSF47576">
    <property type="entry name" value="Calponin-homology domain, CH-domain"/>
    <property type="match status" value="1"/>
</dbReference>
<evidence type="ECO:0000259" key="3">
    <source>
        <dbReference type="PROSITE" id="PS50021"/>
    </source>
</evidence>
<dbReference type="InterPro" id="IPR036872">
    <property type="entry name" value="CH_dom_sf"/>
</dbReference>
<accession>A0A1D8N6F7</accession>
<dbReference type="InterPro" id="IPR008936">
    <property type="entry name" value="Rho_GTPase_activation_prot"/>
</dbReference>
<evidence type="ECO:0008006" key="6">
    <source>
        <dbReference type="Google" id="ProtNLM"/>
    </source>
</evidence>
<gene>
    <name evidence="4" type="ORF">YALI1_B06028g</name>
</gene>
<dbReference type="InterPro" id="IPR001936">
    <property type="entry name" value="RasGAP_dom"/>
</dbReference>
<dbReference type="PROSITE" id="PS50096">
    <property type="entry name" value="IQ"/>
    <property type="match status" value="6"/>
</dbReference>
<dbReference type="PANTHER" id="PTHR14149">
    <property type="entry name" value="RAS GTPASE-ACTIVATING PROTEIN WITH IQ MOTIF"/>
    <property type="match status" value="1"/>
</dbReference>
<dbReference type="InterPro" id="IPR000048">
    <property type="entry name" value="IQ_motif_EF-hand-BS"/>
</dbReference>
<dbReference type="RefSeq" id="XP_500497.4">
    <property type="nucleotide sequence ID" value="XM_500497.4"/>
</dbReference>
<evidence type="ECO:0000256" key="1">
    <source>
        <dbReference type="SAM" id="MobiDB-lite"/>
    </source>
</evidence>
<dbReference type="CDD" id="cd21206">
    <property type="entry name" value="CH_IQGAP"/>
    <property type="match status" value="1"/>
</dbReference>
<protein>
    <recommendedName>
        <fullName evidence="6">Ras GTPase-activating-like protein IQG1</fullName>
    </recommendedName>
</protein>